<dbReference type="Pfam" id="PF13683">
    <property type="entry name" value="rve_3"/>
    <property type="match status" value="1"/>
</dbReference>
<dbReference type="Proteomes" id="UP000248257">
    <property type="component" value="Unassembled WGS sequence"/>
</dbReference>
<reference evidence="2 3" key="1">
    <citation type="submission" date="2017-07" db="EMBL/GenBank/DDBJ databases">
        <title>A draft genome sequence of Komagataeibacter xylinus LMG 1515.</title>
        <authorList>
            <person name="Skraban J."/>
            <person name="Cleenwerck I."/>
            <person name="Vandamme P."/>
            <person name="Trcek J."/>
        </authorList>
    </citation>
    <scope>NUCLEOTIDE SEQUENCE [LARGE SCALE GENOMIC DNA]</scope>
    <source>
        <strain evidence="2 3">LMG 1515</strain>
    </source>
</reference>
<feature type="domain" description="Integrase catalytic" evidence="1">
    <location>
        <begin position="11"/>
        <end position="47"/>
    </location>
</feature>
<sequence length="86" mass="10352">MRAHRRLEVRYGRFRDECLNETLLTSLMHVRQILADWRADYNTVRPHIPNWMANTGPGRQTRVSRAWQNGMIIWIMKPDGTHQMYE</sequence>
<name>A0A318PPW1_KOMXY</name>
<organism evidence="2 3">
    <name type="scientific">Komagataeibacter xylinus</name>
    <name type="common">Gluconacetobacter xylinus</name>
    <dbReference type="NCBI Taxonomy" id="28448"/>
    <lineage>
        <taxon>Bacteria</taxon>
        <taxon>Pseudomonadati</taxon>
        <taxon>Pseudomonadota</taxon>
        <taxon>Alphaproteobacteria</taxon>
        <taxon>Acetobacterales</taxon>
        <taxon>Acetobacteraceae</taxon>
        <taxon>Komagataeibacter</taxon>
    </lineage>
</organism>
<accession>A0A318PPW1</accession>
<comment type="caution">
    <text evidence="2">The sequence shown here is derived from an EMBL/GenBank/DDBJ whole genome shotgun (WGS) entry which is preliminary data.</text>
</comment>
<dbReference type="InterPro" id="IPR001584">
    <property type="entry name" value="Integrase_cat-core"/>
</dbReference>
<proteinExistence type="predicted"/>
<evidence type="ECO:0000313" key="2">
    <source>
        <dbReference type="EMBL" id="PYD55503.1"/>
    </source>
</evidence>
<evidence type="ECO:0000259" key="1">
    <source>
        <dbReference type="Pfam" id="PF13683"/>
    </source>
</evidence>
<gene>
    <name evidence="2" type="ORF">CFR75_16165</name>
</gene>
<evidence type="ECO:0000313" key="3">
    <source>
        <dbReference type="Proteomes" id="UP000248257"/>
    </source>
</evidence>
<dbReference type="AlphaFoldDB" id="A0A318PPW1"/>
<dbReference type="OrthoDB" id="7362268at2"/>
<dbReference type="EMBL" id="NKUC01000074">
    <property type="protein sequence ID" value="PYD55503.1"/>
    <property type="molecule type" value="Genomic_DNA"/>
</dbReference>
<protein>
    <recommendedName>
        <fullName evidence="1">Integrase catalytic domain-containing protein</fullName>
    </recommendedName>
</protein>
<dbReference type="GO" id="GO:0015074">
    <property type="term" value="P:DNA integration"/>
    <property type="evidence" value="ECO:0007669"/>
    <property type="project" value="InterPro"/>
</dbReference>
<keyword evidence="3" id="KW-1185">Reference proteome</keyword>